<reference evidence="6" key="2">
    <citation type="journal article" date="2023" name="Int. J. Mol. Sci.">
        <title>De Novo Assembly and Annotation of 11 Diverse Shrub Willow (Salix) Genomes Reveals Novel Gene Organization in Sex-Linked Regions.</title>
        <authorList>
            <person name="Hyden B."/>
            <person name="Feng K."/>
            <person name="Yates T.B."/>
            <person name="Jawdy S."/>
            <person name="Cereghino C."/>
            <person name="Smart L.B."/>
            <person name="Muchero W."/>
        </authorList>
    </citation>
    <scope>NUCLEOTIDE SEQUENCE [LARGE SCALE GENOMIC DNA]</scope>
    <source>
        <tissue evidence="6">Shoot tip</tissue>
    </source>
</reference>
<keyword evidence="7" id="KW-1185">Reference proteome</keyword>
<evidence type="ECO:0000256" key="5">
    <source>
        <dbReference type="PROSITE-ProRule" id="PRU10141"/>
    </source>
</evidence>
<dbReference type="InterPro" id="IPR052059">
    <property type="entry name" value="CR_Ser/Thr_kinase"/>
</dbReference>
<feature type="binding site" evidence="5">
    <location>
        <position position="54"/>
    </location>
    <ligand>
        <name>ATP</name>
        <dbReference type="ChEBI" id="CHEBI:30616"/>
    </ligand>
</feature>
<dbReference type="PROSITE" id="PS00107">
    <property type="entry name" value="PROTEIN_KINASE_ATP"/>
    <property type="match status" value="1"/>
</dbReference>
<dbReference type="InterPro" id="IPR017441">
    <property type="entry name" value="Protein_kinase_ATP_BS"/>
</dbReference>
<evidence type="ECO:0000256" key="1">
    <source>
        <dbReference type="ARBA" id="ARBA00022679"/>
    </source>
</evidence>
<evidence type="ECO:0000256" key="4">
    <source>
        <dbReference type="ARBA" id="ARBA00022840"/>
    </source>
</evidence>
<proteinExistence type="predicted"/>
<evidence type="ECO:0000256" key="2">
    <source>
        <dbReference type="ARBA" id="ARBA00022741"/>
    </source>
</evidence>
<reference evidence="6" key="1">
    <citation type="submission" date="2022-11" db="EMBL/GenBank/DDBJ databases">
        <authorList>
            <person name="Hyden B.L."/>
            <person name="Feng K."/>
            <person name="Yates T."/>
            <person name="Jawdy S."/>
            <person name="Smart L.B."/>
            <person name="Muchero W."/>
        </authorList>
    </citation>
    <scope>NUCLEOTIDE SEQUENCE</scope>
    <source>
        <tissue evidence="6">Shoot tip</tissue>
    </source>
</reference>
<dbReference type="GO" id="GO:0004672">
    <property type="term" value="F:protein kinase activity"/>
    <property type="evidence" value="ECO:0007669"/>
    <property type="project" value="InterPro"/>
</dbReference>
<organism evidence="6 7">
    <name type="scientific">Salix viminalis</name>
    <name type="common">Common osier</name>
    <name type="synonym">Basket willow</name>
    <dbReference type="NCBI Taxonomy" id="40686"/>
    <lineage>
        <taxon>Eukaryota</taxon>
        <taxon>Viridiplantae</taxon>
        <taxon>Streptophyta</taxon>
        <taxon>Embryophyta</taxon>
        <taxon>Tracheophyta</taxon>
        <taxon>Spermatophyta</taxon>
        <taxon>Magnoliopsida</taxon>
        <taxon>eudicotyledons</taxon>
        <taxon>Gunneridae</taxon>
        <taxon>Pentapetalae</taxon>
        <taxon>rosids</taxon>
        <taxon>fabids</taxon>
        <taxon>Malpighiales</taxon>
        <taxon>Salicaceae</taxon>
        <taxon>Saliceae</taxon>
        <taxon>Salix</taxon>
    </lineage>
</organism>
<gene>
    <name evidence="6" type="ORF">OIU85_001501</name>
</gene>
<dbReference type="InterPro" id="IPR008271">
    <property type="entry name" value="Ser/Thr_kinase_AS"/>
</dbReference>
<keyword evidence="4 5" id="KW-0067">ATP-binding</keyword>
<evidence type="ECO:0000313" key="7">
    <source>
        <dbReference type="Proteomes" id="UP001151529"/>
    </source>
</evidence>
<dbReference type="PROSITE" id="PS00108">
    <property type="entry name" value="PROTEIN_KINASE_ST"/>
    <property type="match status" value="1"/>
</dbReference>
<dbReference type="InterPro" id="IPR011009">
    <property type="entry name" value="Kinase-like_dom_sf"/>
</dbReference>
<keyword evidence="1" id="KW-0808">Transferase</keyword>
<dbReference type="SUPFAM" id="SSF56112">
    <property type="entry name" value="Protein kinase-like (PK-like)"/>
    <property type="match status" value="1"/>
</dbReference>
<dbReference type="EMBL" id="JAPFFL010000001">
    <property type="protein sequence ID" value="KAJ6750974.1"/>
    <property type="molecule type" value="Genomic_DNA"/>
</dbReference>
<dbReference type="GO" id="GO:0005524">
    <property type="term" value="F:ATP binding"/>
    <property type="evidence" value="ECO:0007669"/>
    <property type="project" value="UniProtKB-UniRule"/>
</dbReference>
<keyword evidence="3" id="KW-0418">Kinase</keyword>
<comment type="caution">
    <text evidence="6">The sequence shown here is derived from an EMBL/GenBank/DDBJ whole genome shotgun (WGS) entry which is preliminary data.</text>
</comment>
<protein>
    <recommendedName>
        <fullName evidence="8">Protein kinase domain-containing protein</fullName>
    </recommendedName>
</protein>
<sequence>MRAIESRGRVNYRLQGFEICDKKNFDEEYKLGEGGFGEVYKGVLQNERVVAVKKLAISRPSKAALITSYTVIKKALSTGKQRFDIILGTNEGDFPYLHEDFHLCIIHRDIKANNILFG</sequence>
<evidence type="ECO:0008006" key="8">
    <source>
        <dbReference type="Google" id="ProtNLM"/>
    </source>
</evidence>
<dbReference type="AlphaFoldDB" id="A0A9Q0ZY18"/>
<keyword evidence="2 5" id="KW-0547">Nucleotide-binding</keyword>
<name>A0A9Q0ZY18_SALVM</name>
<dbReference type="PANTHER" id="PTHR47973">
    <property type="entry name" value="CYSTEINE-RICH RECEPTOR-LIKE PROTEIN KINASE 3"/>
    <property type="match status" value="1"/>
</dbReference>
<accession>A0A9Q0ZY18</accession>
<evidence type="ECO:0000256" key="3">
    <source>
        <dbReference type="ARBA" id="ARBA00022777"/>
    </source>
</evidence>
<dbReference type="Proteomes" id="UP001151529">
    <property type="component" value="Chromosome 16"/>
</dbReference>
<evidence type="ECO:0000313" key="6">
    <source>
        <dbReference type="EMBL" id="KAJ6750974.1"/>
    </source>
</evidence>
<dbReference type="Gene3D" id="3.30.200.20">
    <property type="entry name" value="Phosphorylase Kinase, domain 1"/>
    <property type="match status" value="1"/>
</dbReference>
<dbReference type="OrthoDB" id="1002445at2759"/>